<evidence type="ECO:0000313" key="1">
    <source>
        <dbReference type="EMBL" id="JAD58945.1"/>
    </source>
</evidence>
<reference evidence="1" key="1">
    <citation type="submission" date="2014-09" db="EMBL/GenBank/DDBJ databases">
        <authorList>
            <person name="Magalhaes I.L.F."/>
            <person name="Oliveira U."/>
            <person name="Santos F.R."/>
            <person name="Vidigal T.H.D.A."/>
            <person name="Brescovit A.D."/>
            <person name="Santos A.J."/>
        </authorList>
    </citation>
    <scope>NUCLEOTIDE SEQUENCE</scope>
    <source>
        <tissue evidence="1">Shoot tissue taken approximately 20 cm above the soil surface</tissue>
    </source>
</reference>
<dbReference type="AlphaFoldDB" id="A0A0A9BCI0"/>
<name>A0A0A9BCI0_ARUDO</name>
<organism evidence="1">
    <name type="scientific">Arundo donax</name>
    <name type="common">Giant reed</name>
    <name type="synonym">Donax arundinaceus</name>
    <dbReference type="NCBI Taxonomy" id="35708"/>
    <lineage>
        <taxon>Eukaryota</taxon>
        <taxon>Viridiplantae</taxon>
        <taxon>Streptophyta</taxon>
        <taxon>Embryophyta</taxon>
        <taxon>Tracheophyta</taxon>
        <taxon>Spermatophyta</taxon>
        <taxon>Magnoliopsida</taxon>
        <taxon>Liliopsida</taxon>
        <taxon>Poales</taxon>
        <taxon>Poaceae</taxon>
        <taxon>PACMAD clade</taxon>
        <taxon>Arundinoideae</taxon>
        <taxon>Arundineae</taxon>
        <taxon>Arundo</taxon>
    </lineage>
</organism>
<proteinExistence type="predicted"/>
<protein>
    <submittedName>
        <fullName evidence="1">Uncharacterized protein</fullName>
    </submittedName>
</protein>
<reference evidence="1" key="2">
    <citation type="journal article" date="2015" name="Data Brief">
        <title>Shoot transcriptome of the giant reed, Arundo donax.</title>
        <authorList>
            <person name="Barrero R.A."/>
            <person name="Guerrero F.D."/>
            <person name="Moolhuijzen P."/>
            <person name="Goolsby J.A."/>
            <person name="Tidwell J."/>
            <person name="Bellgard S.E."/>
            <person name="Bellgard M.I."/>
        </authorList>
    </citation>
    <scope>NUCLEOTIDE SEQUENCE</scope>
    <source>
        <tissue evidence="1">Shoot tissue taken approximately 20 cm above the soil surface</tissue>
    </source>
</reference>
<dbReference type="EMBL" id="GBRH01238950">
    <property type="protein sequence ID" value="JAD58945.1"/>
    <property type="molecule type" value="Transcribed_RNA"/>
</dbReference>
<sequence>MSGFDLKQHCCMQLHMRFRPKAFGPAFYRKHSPLRLPAYNVLMCLKG</sequence>
<accession>A0A0A9BCI0</accession>